<dbReference type="Proteomes" id="UP001595722">
    <property type="component" value="Unassembled WGS sequence"/>
</dbReference>
<evidence type="ECO:0000313" key="2">
    <source>
        <dbReference type="Proteomes" id="UP001595722"/>
    </source>
</evidence>
<gene>
    <name evidence="1" type="ORF">ACFOMG_08965</name>
</gene>
<proteinExistence type="predicted"/>
<sequence length="109" mass="12081">MNANQALLTFSDIASAAHGRIQQDFADINPVIGVMQGMRKMGIPADVISIDCLTSKKRILVVLHDQQPGVIQYQYCFLDQDPADDYLQLPSAEVNADTVYGWIKSYFSA</sequence>
<dbReference type="RefSeq" id="WP_376866116.1">
    <property type="nucleotide sequence ID" value="NZ_JBHRYB010000005.1"/>
</dbReference>
<comment type="caution">
    <text evidence="1">The sequence shown here is derived from an EMBL/GenBank/DDBJ whole genome shotgun (WGS) entry which is preliminary data.</text>
</comment>
<organism evidence="1 2">
    <name type="scientific">Bacterioplanoides pacificum</name>
    <dbReference type="NCBI Taxonomy" id="1171596"/>
    <lineage>
        <taxon>Bacteria</taxon>
        <taxon>Pseudomonadati</taxon>
        <taxon>Pseudomonadota</taxon>
        <taxon>Gammaproteobacteria</taxon>
        <taxon>Oceanospirillales</taxon>
        <taxon>Oceanospirillaceae</taxon>
        <taxon>Bacterioplanoides</taxon>
    </lineage>
</organism>
<accession>A0ABV7VSH7</accession>
<protein>
    <submittedName>
        <fullName evidence="1">Uncharacterized protein</fullName>
    </submittedName>
</protein>
<reference evidence="2" key="1">
    <citation type="journal article" date="2019" name="Int. J. Syst. Evol. Microbiol.">
        <title>The Global Catalogue of Microorganisms (GCM) 10K type strain sequencing project: providing services to taxonomists for standard genome sequencing and annotation.</title>
        <authorList>
            <consortium name="The Broad Institute Genomics Platform"/>
            <consortium name="The Broad Institute Genome Sequencing Center for Infectious Disease"/>
            <person name="Wu L."/>
            <person name="Ma J."/>
        </authorList>
    </citation>
    <scope>NUCLEOTIDE SEQUENCE [LARGE SCALE GENOMIC DNA]</scope>
    <source>
        <strain evidence="2">KCTC 42424</strain>
    </source>
</reference>
<dbReference type="EMBL" id="JBHRYB010000005">
    <property type="protein sequence ID" value="MFC3680230.1"/>
    <property type="molecule type" value="Genomic_DNA"/>
</dbReference>
<evidence type="ECO:0000313" key="1">
    <source>
        <dbReference type="EMBL" id="MFC3680230.1"/>
    </source>
</evidence>
<name>A0ABV7VSH7_9GAMM</name>
<keyword evidence="2" id="KW-1185">Reference proteome</keyword>